<dbReference type="GO" id="GO:0005975">
    <property type="term" value="P:carbohydrate metabolic process"/>
    <property type="evidence" value="ECO:0007669"/>
    <property type="project" value="InterPro"/>
</dbReference>
<protein>
    <submittedName>
        <fullName evidence="3">Carbohydrate-binding protein</fullName>
    </submittedName>
</protein>
<evidence type="ECO:0000256" key="1">
    <source>
        <dbReference type="SAM" id="Phobius"/>
    </source>
</evidence>
<dbReference type="AlphaFoldDB" id="A0A1V9ZA40"/>
<dbReference type="EMBL" id="JNBS01002164">
    <property type="protein sequence ID" value="OQR94801.1"/>
    <property type="molecule type" value="Genomic_DNA"/>
</dbReference>
<accession>A0A1V9ZA40</accession>
<proteinExistence type="predicted"/>
<keyword evidence="1" id="KW-0812">Transmembrane</keyword>
<evidence type="ECO:0000313" key="3">
    <source>
        <dbReference type="EMBL" id="OQR94801.1"/>
    </source>
</evidence>
<dbReference type="STRING" id="74557.A0A1V9ZA40"/>
<dbReference type="OrthoDB" id="72032at2759"/>
<feature type="transmembrane region" description="Helical" evidence="1">
    <location>
        <begin position="12"/>
        <end position="31"/>
    </location>
</feature>
<dbReference type="SUPFAM" id="SSF51445">
    <property type="entry name" value="(Trans)glycosidases"/>
    <property type="match status" value="1"/>
</dbReference>
<name>A0A1V9ZA40_9STRA</name>
<evidence type="ECO:0000313" key="4">
    <source>
        <dbReference type="Proteomes" id="UP000243217"/>
    </source>
</evidence>
<reference evidence="3 4" key="1">
    <citation type="journal article" date="2014" name="Genome Biol. Evol.">
        <title>The secreted proteins of Achlya hypogyna and Thraustotheca clavata identify the ancestral oomycete secretome and reveal gene acquisitions by horizontal gene transfer.</title>
        <authorList>
            <person name="Misner I."/>
            <person name="Blouin N."/>
            <person name="Leonard G."/>
            <person name="Richards T.A."/>
            <person name="Lane C.E."/>
        </authorList>
    </citation>
    <scope>NUCLEOTIDE SEQUENCE [LARGE SCALE GENOMIC DNA]</scope>
    <source>
        <strain evidence="3 4">ATCC 34112</strain>
    </source>
</reference>
<keyword evidence="1" id="KW-0472">Membrane</keyword>
<dbReference type="InterPro" id="IPR001223">
    <property type="entry name" value="Glyco_hydro18_cat"/>
</dbReference>
<sequence length="415" mass="43961">MKRVRVLERVVGVIVFIGVVCGILALCGVFKKSVTPTFDEDSNNATNATTLRPANCSAIAPGKRLIAYWNSEMSGCESLPAGVTHVVFSSALVASDGTVGTTFQSSDDATNACIAALHKRCMYVFAGIRSSNTTDIINASPAVLVDGVTNLFNKFDFDGIAIHDESDKTSNYTTDGALAYMTALSSALQPLNASLIYDALMFEADPVTCLERKCFPAGMEALVDWVNVYAFDAAKDEADAAVIYSAALSDNGIFSEWATAMRNQTKVALVVTSAGGASWGPDLSNTTIANLTKYAETLGGTGIYTASNDMYTDYPIINLVLNTLDGFVSVHTAPPTQVPAPPKATKAQTVFCHSGISYSVKSGDTAFSIVTSICKKTTKTKCSRDGIWLYRTNSLDLCPSDLATGDKVTVCCGVN</sequence>
<comment type="caution">
    <text evidence="3">The sequence shown here is derived from an EMBL/GenBank/DDBJ whole genome shotgun (WGS) entry which is preliminary data.</text>
</comment>
<evidence type="ECO:0000259" key="2">
    <source>
        <dbReference type="Pfam" id="PF00704"/>
    </source>
</evidence>
<dbReference type="Proteomes" id="UP000243217">
    <property type="component" value="Unassembled WGS sequence"/>
</dbReference>
<dbReference type="Gene3D" id="3.20.20.80">
    <property type="entry name" value="Glycosidases"/>
    <property type="match status" value="1"/>
</dbReference>
<dbReference type="Pfam" id="PF00704">
    <property type="entry name" value="Glyco_hydro_18"/>
    <property type="match status" value="1"/>
</dbReference>
<feature type="domain" description="GH18" evidence="2">
    <location>
        <begin position="65"/>
        <end position="343"/>
    </location>
</feature>
<organism evidence="3 4">
    <name type="scientific">Thraustotheca clavata</name>
    <dbReference type="NCBI Taxonomy" id="74557"/>
    <lineage>
        <taxon>Eukaryota</taxon>
        <taxon>Sar</taxon>
        <taxon>Stramenopiles</taxon>
        <taxon>Oomycota</taxon>
        <taxon>Saprolegniomycetes</taxon>
        <taxon>Saprolegniales</taxon>
        <taxon>Achlyaceae</taxon>
        <taxon>Thraustotheca</taxon>
    </lineage>
</organism>
<gene>
    <name evidence="3" type="ORF">THRCLA_08084</name>
</gene>
<dbReference type="InterPro" id="IPR017853">
    <property type="entry name" value="GH"/>
</dbReference>
<keyword evidence="4" id="KW-1185">Reference proteome</keyword>
<keyword evidence="1" id="KW-1133">Transmembrane helix</keyword>